<evidence type="ECO:0000256" key="1">
    <source>
        <dbReference type="SAM" id="MobiDB-lite"/>
    </source>
</evidence>
<evidence type="ECO:0000256" key="2">
    <source>
        <dbReference type="SAM" id="Phobius"/>
    </source>
</evidence>
<dbReference type="EMBL" id="BDDD01001724">
    <property type="protein sequence ID" value="GAV78001.1"/>
    <property type="molecule type" value="Genomic_DNA"/>
</dbReference>
<feature type="compositionally biased region" description="Acidic residues" evidence="1">
    <location>
        <begin position="88"/>
        <end position="98"/>
    </location>
</feature>
<evidence type="ECO:0000313" key="3">
    <source>
        <dbReference type="EMBL" id="GAV78001.1"/>
    </source>
</evidence>
<dbReference type="Pfam" id="PF07797">
    <property type="entry name" value="DUF1639"/>
    <property type="match status" value="1"/>
</dbReference>
<comment type="caution">
    <text evidence="3">The sequence shown here is derived from an EMBL/GenBank/DDBJ whole genome shotgun (WGS) entry which is preliminary data.</text>
</comment>
<evidence type="ECO:0000313" key="4">
    <source>
        <dbReference type="Proteomes" id="UP000187406"/>
    </source>
</evidence>
<keyword evidence="2" id="KW-0472">Membrane</keyword>
<name>A0A1Q3CD28_CEPFO</name>
<dbReference type="PANTHER" id="PTHR33130:SF40">
    <property type="entry name" value="CHROMOGRANIN (DUF1639)"/>
    <property type="match status" value="1"/>
</dbReference>
<protein>
    <submittedName>
        <fullName evidence="3">DUF1639 domain-containing protein</fullName>
    </submittedName>
</protein>
<dbReference type="STRING" id="3775.A0A1Q3CD28"/>
<feature type="region of interest" description="Disordered" evidence="1">
    <location>
        <begin position="29"/>
        <end position="107"/>
    </location>
</feature>
<proteinExistence type="predicted"/>
<sequence length="248" mass="28417">MATAPFKSQPLHNFSFSFLKWGTATTIDTHHHHSPCDNSEPESDNNNNIPLEPDPSLSRPPIRVGSRSSRPHRSSFSTLLLSKPQDKNDDEEEEEAQEEVSKPWNLRPRRASGDAVVALPVVGYKESKQQQQRENLLETKPTRLRGLVDGGEKKEKNKFWIALSKDEIEEDIFIMTGSRPSRRPRKRSKIVQTQLTRVRLFFLVYGWSVLLLILTVLMILLSRDKYAFTCLVSSFYKEVGMFTAELGF</sequence>
<accession>A0A1Q3CD28</accession>
<keyword evidence="4" id="KW-1185">Reference proteome</keyword>
<keyword evidence="2" id="KW-0812">Transmembrane</keyword>
<keyword evidence="2" id="KW-1133">Transmembrane helix</keyword>
<dbReference type="InParanoid" id="A0A1Q3CD28"/>
<gene>
    <name evidence="3" type="ORF">CFOL_v3_21469</name>
</gene>
<dbReference type="PANTHER" id="PTHR33130">
    <property type="entry name" value="PUTATIVE (DUF1639)-RELATED"/>
    <property type="match status" value="1"/>
</dbReference>
<dbReference type="AlphaFoldDB" id="A0A1Q3CD28"/>
<reference evidence="4" key="1">
    <citation type="submission" date="2016-04" db="EMBL/GenBank/DDBJ databases">
        <title>Cephalotus genome sequencing.</title>
        <authorList>
            <person name="Fukushima K."/>
            <person name="Hasebe M."/>
            <person name="Fang X."/>
        </authorList>
    </citation>
    <scope>NUCLEOTIDE SEQUENCE [LARGE SCALE GENOMIC DNA]</scope>
    <source>
        <strain evidence="4">cv. St1</strain>
    </source>
</reference>
<dbReference type="Proteomes" id="UP000187406">
    <property type="component" value="Unassembled WGS sequence"/>
</dbReference>
<dbReference type="OrthoDB" id="909814at2759"/>
<organism evidence="3 4">
    <name type="scientific">Cephalotus follicularis</name>
    <name type="common">Albany pitcher plant</name>
    <dbReference type="NCBI Taxonomy" id="3775"/>
    <lineage>
        <taxon>Eukaryota</taxon>
        <taxon>Viridiplantae</taxon>
        <taxon>Streptophyta</taxon>
        <taxon>Embryophyta</taxon>
        <taxon>Tracheophyta</taxon>
        <taxon>Spermatophyta</taxon>
        <taxon>Magnoliopsida</taxon>
        <taxon>eudicotyledons</taxon>
        <taxon>Gunneridae</taxon>
        <taxon>Pentapetalae</taxon>
        <taxon>rosids</taxon>
        <taxon>fabids</taxon>
        <taxon>Oxalidales</taxon>
        <taxon>Cephalotaceae</taxon>
        <taxon>Cephalotus</taxon>
    </lineage>
</organism>
<dbReference type="FunCoup" id="A0A1Q3CD28">
    <property type="interactions" value="2"/>
</dbReference>
<feature type="transmembrane region" description="Helical" evidence="2">
    <location>
        <begin position="200"/>
        <end position="221"/>
    </location>
</feature>
<dbReference type="InterPro" id="IPR012438">
    <property type="entry name" value="DUF1639"/>
</dbReference>